<dbReference type="InterPro" id="IPR002683">
    <property type="entry name" value="PsbP_C"/>
</dbReference>
<dbReference type="SUPFAM" id="SSF55724">
    <property type="entry name" value="Mog1p/PsbP-like"/>
    <property type="match status" value="1"/>
</dbReference>
<proteinExistence type="predicted"/>
<dbReference type="GO" id="GO:0005509">
    <property type="term" value="F:calcium ion binding"/>
    <property type="evidence" value="ECO:0007669"/>
    <property type="project" value="InterPro"/>
</dbReference>
<dbReference type="GO" id="GO:0019898">
    <property type="term" value="C:extrinsic component of membrane"/>
    <property type="evidence" value="ECO:0007669"/>
    <property type="project" value="InterPro"/>
</dbReference>
<evidence type="ECO:0000313" key="2">
    <source>
        <dbReference type="EMBL" id="KAK9844560.1"/>
    </source>
</evidence>
<comment type="caution">
    <text evidence="2">The sequence shown here is derived from an EMBL/GenBank/DDBJ whole genome shotgun (WGS) entry which is preliminary data.</text>
</comment>
<sequence>MLSSQQVRLCVAVPLQSKQIQQRPNRVSCSANTVKQQLPSRRQLLEAAVLTAGISLLPPNLAQAADEGGLKQFKPNKQSTPSLRSGQISAENVYSFSIPTNWSQEQVANIKSGNFCMPRCDEPWTEFIFQNSGEGKLELTVAPLRRITQNPKASIDQVGSLDGIIESFGNFITGTYLEPDDVVSRDKKSVDGRTYYVFEANAPYGSNGAHTLTSVTTKDGNAYLFVVSANEKQWSKSQSKLRKLQESFRA</sequence>
<protein>
    <recommendedName>
        <fullName evidence="1">PsbP C-terminal domain-containing protein</fullName>
    </recommendedName>
</protein>
<organism evidence="2 3">
    <name type="scientific">Apatococcus lobatus</name>
    <dbReference type="NCBI Taxonomy" id="904363"/>
    <lineage>
        <taxon>Eukaryota</taxon>
        <taxon>Viridiplantae</taxon>
        <taxon>Chlorophyta</taxon>
        <taxon>core chlorophytes</taxon>
        <taxon>Trebouxiophyceae</taxon>
        <taxon>Chlorellales</taxon>
        <taxon>Chlorellaceae</taxon>
        <taxon>Apatococcus</taxon>
    </lineage>
</organism>
<dbReference type="Proteomes" id="UP001438707">
    <property type="component" value="Unassembled WGS sequence"/>
</dbReference>
<keyword evidence="3" id="KW-1185">Reference proteome</keyword>
<dbReference type="GO" id="GO:0009654">
    <property type="term" value="C:photosystem II oxygen evolving complex"/>
    <property type="evidence" value="ECO:0007669"/>
    <property type="project" value="InterPro"/>
</dbReference>
<reference evidence="2 3" key="1">
    <citation type="journal article" date="2024" name="Nat. Commun.">
        <title>Phylogenomics reveals the evolutionary origins of lichenization in chlorophyte algae.</title>
        <authorList>
            <person name="Puginier C."/>
            <person name="Libourel C."/>
            <person name="Otte J."/>
            <person name="Skaloud P."/>
            <person name="Haon M."/>
            <person name="Grisel S."/>
            <person name="Petersen M."/>
            <person name="Berrin J.G."/>
            <person name="Delaux P.M."/>
            <person name="Dal Grande F."/>
            <person name="Keller J."/>
        </authorList>
    </citation>
    <scope>NUCLEOTIDE SEQUENCE [LARGE SCALE GENOMIC DNA]</scope>
    <source>
        <strain evidence="2 3">SAG 2145</strain>
    </source>
</reference>
<dbReference type="InterPro" id="IPR016123">
    <property type="entry name" value="Mog1/PsbP_a/b/a-sand"/>
</dbReference>
<dbReference type="Pfam" id="PF01789">
    <property type="entry name" value="PsbP"/>
    <property type="match status" value="1"/>
</dbReference>
<dbReference type="GO" id="GO:0015979">
    <property type="term" value="P:photosynthesis"/>
    <property type="evidence" value="ECO:0007669"/>
    <property type="project" value="InterPro"/>
</dbReference>
<accession>A0AAW1SDL1</accession>
<dbReference type="AlphaFoldDB" id="A0AAW1SDL1"/>
<feature type="domain" description="PsbP C-terminal" evidence="1">
    <location>
        <begin position="90"/>
        <end position="249"/>
    </location>
</feature>
<evidence type="ECO:0000259" key="1">
    <source>
        <dbReference type="Pfam" id="PF01789"/>
    </source>
</evidence>
<evidence type="ECO:0000313" key="3">
    <source>
        <dbReference type="Proteomes" id="UP001438707"/>
    </source>
</evidence>
<gene>
    <name evidence="2" type="ORF">WJX74_004051</name>
</gene>
<dbReference type="Gene3D" id="3.40.1000.10">
    <property type="entry name" value="Mog1/PsbP, alpha/beta/alpha sandwich"/>
    <property type="match status" value="1"/>
</dbReference>
<dbReference type="PANTHER" id="PTHR31407">
    <property type="match status" value="1"/>
</dbReference>
<dbReference type="EMBL" id="JALJOS010000001">
    <property type="protein sequence ID" value="KAK9844560.1"/>
    <property type="molecule type" value="Genomic_DNA"/>
</dbReference>
<dbReference type="PANTHER" id="PTHR31407:SF18">
    <property type="entry name" value="PSBP DOMAIN-CONTAINING PROTEIN 6, CHLOROPLASTIC"/>
    <property type="match status" value="1"/>
</dbReference>
<name>A0AAW1SDL1_9CHLO</name>